<dbReference type="WBParaSite" id="JU765_v2.g12333.t1">
    <property type="protein sequence ID" value="JU765_v2.g12333.t1"/>
    <property type="gene ID" value="JU765_v2.g12333"/>
</dbReference>
<sequence>MTTNVNNNNQNIVGEKRYPVEVEETLHILGDYFFTISHGILLVFDVEKHQWKPDPLAVGPVCVYNHEPTKLTVQINRRDCIKNLRFYFTKDSAYTLNSDLLIFKTDKFGIVSLYSSLTGEVTRLHGFLLALRFGHLKQQIDGDERVQKLRQRPKSADIFLEPAMNNSKKKKLDLKVKVKSAATEQSKNERYSLNNVQTDAVPMEDALADAEVSRISDAASNQQVSSLNRPASAASIDPNSKYPITTRLINSLGLVNCGADIVLTPPGKNNILCAISKDNPKLLMKPTLSYEEVLRMLFQATFTEFLHENHPDLTSSPSLDVFDTLVSAAKLNKSKQSTEQMLADFQIKSPSGSSQIINLVDVPIPDMQFIVAEDKLKNEKPHALADQKLSNDLPSDGRKSAQITRRGPKFLQRSS</sequence>
<proteinExistence type="predicted"/>
<organism evidence="1 2">
    <name type="scientific">Panagrolaimus sp. JU765</name>
    <dbReference type="NCBI Taxonomy" id="591449"/>
    <lineage>
        <taxon>Eukaryota</taxon>
        <taxon>Metazoa</taxon>
        <taxon>Ecdysozoa</taxon>
        <taxon>Nematoda</taxon>
        <taxon>Chromadorea</taxon>
        <taxon>Rhabditida</taxon>
        <taxon>Tylenchina</taxon>
        <taxon>Panagrolaimomorpha</taxon>
        <taxon>Panagrolaimoidea</taxon>
        <taxon>Panagrolaimidae</taxon>
        <taxon>Panagrolaimus</taxon>
    </lineage>
</organism>
<accession>A0AC34Q2U5</accession>
<evidence type="ECO:0000313" key="2">
    <source>
        <dbReference type="WBParaSite" id="JU765_v2.g12333.t1"/>
    </source>
</evidence>
<reference evidence="2" key="1">
    <citation type="submission" date="2022-11" db="UniProtKB">
        <authorList>
            <consortium name="WormBaseParasite"/>
        </authorList>
    </citation>
    <scope>IDENTIFICATION</scope>
</reference>
<dbReference type="Proteomes" id="UP000887576">
    <property type="component" value="Unplaced"/>
</dbReference>
<name>A0AC34Q2U5_9BILA</name>
<evidence type="ECO:0000313" key="1">
    <source>
        <dbReference type="Proteomes" id="UP000887576"/>
    </source>
</evidence>
<protein>
    <submittedName>
        <fullName evidence="2">Uncharacterized protein</fullName>
    </submittedName>
</protein>